<dbReference type="InterPro" id="IPR036291">
    <property type="entry name" value="NAD(P)-bd_dom_sf"/>
</dbReference>
<dbReference type="Proteomes" id="UP000625316">
    <property type="component" value="Unassembled WGS sequence"/>
</dbReference>
<reference evidence="1" key="1">
    <citation type="submission" date="2020-10" db="EMBL/GenBank/DDBJ databases">
        <authorList>
            <person name="Castelo-Branco R."/>
            <person name="Eusebio N."/>
            <person name="Adriana R."/>
            <person name="Vieira A."/>
            <person name="Brugerolle De Fraissinette N."/>
            <person name="Rezende De Castro R."/>
            <person name="Schneider M.P."/>
            <person name="Vasconcelos V."/>
            <person name="Leao P.N."/>
        </authorList>
    </citation>
    <scope>NUCLEOTIDE SEQUENCE</scope>
    <source>
        <strain evidence="1">LEGE 11480</strain>
    </source>
</reference>
<dbReference type="PANTHER" id="PTHR13812:SF19">
    <property type="entry name" value="KETIMINE REDUCTASE MU-CRYSTALLIN"/>
    <property type="match status" value="1"/>
</dbReference>
<comment type="caution">
    <text evidence="1">The sequence shown here is derived from an EMBL/GenBank/DDBJ whole genome shotgun (WGS) entry which is preliminary data.</text>
</comment>
<evidence type="ECO:0000313" key="1">
    <source>
        <dbReference type="EMBL" id="MBE9028845.1"/>
    </source>
</evidence>
<dbReference type="InterPro" id="IPR003462">
    <property type="entry name" value="ODC_Mu_crystall"/>
</dbReference>
<keyword evidence="2" id="KW-1185">Reference proteome</keyword>
<evidence type="ECO:0000313" key="2">
    <source>
        <dbReference type="Proteomes" id="UP000625316"/>
    </source>
</evidence>
<dbReference type="Pfam" id="PF02423">
    <property type="entry name" value="OCD_Mu_crystall"/>
    <property type="match status" value="1"/>
</dbReference>
<dbReference type="EMBL" id="JADEXQ010000008">
    <property type="protein sequence ID" value="MBE9028845.1"/>
    <property type="molecule type" value="Genomic_DNA"/>
</dbReference>
<accession>A0A928VIB0</accession>
<proteinExistence type="predicted"/>
<dbReference type="AlphaFoldDB" id="A0A928VIB0"/>
<dbReference type="Gene3D" id="3.40.50.720">
    <property type="entry name" value="NAD(P)-binding Rossmann-like Domain"/>
    <property type="match status" value="1"/>
</dbReference>
<sequence>MVASMPVPTINHQNQVTRSSHLQTRVLCVEDIRGIVHSVGLDTLMDEMIARLTQAFEQFDPTETIVPVRTGFNYSLPHVGLVEWMPLFQKHSQIMVKAVGYHPQNPHLHQLPTVLSTLSAYDPTSGHLLAVMDGTFLTALRTGATSAIASQCFAKPDSQILGLIGTGAQAVTQLHALSRCFKLKQVLIFDADPDVSQSFAARTASLNLGELTIRAAPVTEIVATADILCTATSVDIGHGPVFDDQEAIKPWLHINAVGADFPGKFEVPHHLLNRSFVCPDFRQQAIIEGECQQIQDGQAIGAELFEVVQQPQVYSSYQQQSTVFDSTGFALEDQVAMNMLLDYATKLDVGSWMNLESSASDVKNPYGFATEHAAVQPIT</sequence>
<organism evidence="1 2">
    <name type="scientific">Romeriopsis navalis LEGE 11480</name>
    <dbReference type="NCBI Taxonomy" id="2777977"/>
    <lineage>
        <taxon>Bacteria</taxon>
        <taxon>Bacillati</taxon>
        <taxon>Cyanobacteriota</taxon>
        <taxon>Cyanophyceae</taxon>
        <taxon>Leptolyngbyales</taxon>
        <taxon>Leptolyngbyaceae</taxon>
        <taxon>Romeriopsis</taxon>
        <taxon>Romeriopsis navalis</taxon>
    </lineage>
</organism>
<dbReference type="SUPFAM" id="SSF51735">
    <property type="entry name" value="NAD(P)-binding Rossmann-fold domains"/>
    <property type="match status" value="1"/>
</dbReference>
<protein>
    <submittedName>
        <fullName evidence="1">Ornithine cyclodeaminase family protein</fullName>
    </submittedName>
</protein>
<name>A0A928VIB0_9CYAN</name>
<dbReference type="PANTHER" id="PTHR13812">
    <property type="entry name" value="KETIMINE REDUCTASE MU-CRYSTALLIN"/>
    <property type="match status" value="1"/>
</dbReference>
<dbReference type="Gene3D" id="3.30.1780.10">
    <property type="entry name" value="ornithine cyclodeaminase, domain 1"/>
    <property type="match status" value="1"/>
</dbReference>
<dbReference type="InterPro" id="IPR023401">
    <property type="entry name" value="ODC_N"/>
</dbReference>
<gene>
    <name evidence="1" type="ORF">IQ266_03600</name>
</gene>